<evidence type="ECO:0000313" key="5">
    <source>
        <dbReference type="Proteomes" id="UP000245946"/>
    </source>
</evidence>
<dbReference type="PANTHER" id="PTHR47566:SF1">
    <property type="entry name" value="PROTEIN NUD1"/>
    <property type="match status" value="1"/>
</dbReference>
<feature type="compositionally biased region" description="Basic and acidic residues" evidence="3">
    <location>
        <begin position="616"/>
        <end position="635"/>
    </location>
</feature>
<feature type="compositionally biased region" description="Basic and acidic residues" evidence="3">
    <location>
        <begin position="803"/>
        <end position="816"/>
    </location>
</feature>
<dbReference type="SMART" id="SM00369">
    <property type="entry name" value="LRR_TYP"/>
    <property type="match status" value="5"/>
</dbReference>
<protein>
    <recommendedName>
        <fullName evidence="6">L domain-like protein</fullName>
    </recommendedName>
</protein>
<dbReference type="Gene3D" id="3.80.10.10">
    <property type="entry name" value="Ribonuclease Inhibitor"/>
    <property type="match status" value="1"/>
</dbReference>
<feature type="compositionally biased region" description="Low complexity" evidence="3">
    <location>
        <begin position="331"/>
        <end position="354"/>
    </location>
</feature>
<dbReference type="RefSeq" id="XP_025595642.1">
    <property type="nucleotide sequence ID" value="XM_025743385.1"/>
</dbReference>
<evidence type="ECO:0000313" key="4">
    <source>
        <dbReference type="EMBL" id="PWN95363.1"/>
    </source>
</evidence>
<organism evidence="4 5">
    <name type="scientific">Tilletiopsis washingtonensis</name>
    <dbReference type="NCBI Taxonomy" id="58919"/>
    <lineage>
        <taxon>Eukaryota</taxon>
        <taxon>Fungi</taxon>
        <taxon>Dikarya</taxon>
        <taxon>Basidiomycota</taxon>
        <taxon>Ustilaginomycotina</taxon>
        <taxon>Exobasidiomycetes</taxon>
        <taxon>Entylomatales</taxon>
        <taxon>Entylomatales incertae sedis</taxon>
        <taxon>Tilletiopsis</taxon>
    </lineage>
</organism>
<dbReference type="PROSITE" id="PS51450">
    <property type="entry name" value="LRR"/>
    <property type="match status" value="4"/>
</dbReference>
<evidence type="ECO:0000256" key="1">
    <source>
        <dbReference type="ARBA" id="ARBA00022614"/>
    </source>
</evidence>
<feature type="region of interest" description="Disordered" evidence="3">
    <location>
        <begin position="423"/>
        <end position="499"/>
    </location>
</feature>
<dbReference type="InterPro" id="IPR001611">
    <property type="entry name" value="Leu-rich_rpt"/>
</dbReference>
<feature type="compositionally biased region" description="Gly residues" evidence="3">
    <location>
        <begin position="11"/>
        <end position="22"/>
    </location>
</feature>
<sequence length="1596" mass="172308">MMNAGRLPPGSGLGLGLPGRGEGAPASPPLQPHEVPRPSSPVAAPDDERQAPPAPQSGVPAWRNMPGFEDLSESWDPASPVIQSLAPPANLALSSSDSGHTGGTGSTVRPPVRLGLAGSDGPRRPGAASLETKLRAGPSSPSNRVPSHDAAVADRIVTGSSGVSGSFRDALSASAFGPGGTSTAPSTAAPRRASSEASEGSSVSGAKVGFGARESKRGSSSSDEEEVNFGTAKEPDVEQTFVELSQAESLPPILKPAWAKNLKGRGVERAGGDMFTPLKLQSMWRTPTPEARQSAASSNEEVKARGASPPGPTIEVASPEHESRRSFARVSPPQAGPSRSPSPPASRVQSRAPSGPFTFTSRAGSSPDFAAAPRMLGFGMAGVEGTPRRGPLTPRAPNTPLSLFAGRTKNVFPPAVPFRITRAREDSPRAAARAAAAAAEKRMEEERERERKRLRLADRPGSAHSSSAHSEEEEARFAPVHEPLGAGPPPPRRDYVREGPDFLAVIQGVRLPSDDYASLQRDAELDLSGSSDLEEQGQESGLTLGEAHFATRSGARAPTPSATSPLRLSGRRIPSANRSFVSFVDGDDESPRKLFRRFSAVQQAQQEFEAEAGEDSFERRERTAREELEEEARDREMAQLEARLAARERARSAELSARAEEHDLHEAMSSEEEPIPQPARQAPQAPERVPKLIGPEDLPSDLDQLGGGRMTFDRATMRWISVKAARRAQQEQADELPAAGSSRGLMRINRDLASGNASAASGDSTDPFKDIESFGTTRDASVVRAVPARSEAQAPVASQSPRAEARRRPAAREEQRAPPARSQLPVRLAIPRSGSNLRNEIDFFSDGDSTVRSQATTRSNGTRSQTARTQTSGRASVPDAAELRERESPRKRLSVPKTQSHAPLTPPARAPVNIITTPLSTFATPRAPRSILKGMAATPDQLLARSEARSISFADVGAVGAQRPHYDEEPDDFEDDDAASLHGMLSQMTNLALQRDAELAEGEQVDPREASQEWHVTPTRGARTPMARRSVVSTGRSPWNMTALRERRHHGEMDAEMTFLTDASFAFAHDRILELITDVAPWEPGWEEMDTIDLSGRRVESVVRIKEFLPRLQHVKLDHNEIAYLTGLPDTVRSLNVSHNLLPPTVSFGHMLGLETLDISHNDVEHLGALSRLVNLRELRADYNGVTSIAGIERLQHLKLLSLRGNKLQALNLLDTAWRSLEHLNVSHNELLAVRGLGTLRRLKSLNVEHNLLSRLELGPSMPRLRALRLSYNAAVEHLDVQPAPQLRTLHADYCGLERVEGIETLIKLHNLSLRQQVSGNGLLQPAQHVPHAARLFLSGNALPRGLCERTAPFTSLVYLELSGCQLSSLPAELGSLAPNLRHLNADYNLFARIPPLQGLARLKRLSLVGCRLKRSRAIVDALHHMPELAVLDVRTNPCTLGLYPPLMLVDKAAPADAPASQPAFLPPMPNPNVVQPDTAAAEARQARLKQKAAQADLEKSFFHKRPHDIGAAALLDADEDDGEPRADDAQTQALYAASDARFARTLPPHFASRRLLHRGTLAMACPALEWLDGVAIDEDEVLQADEMLSRLGSVA</sequence>
<keyword evidence="2" id="KW-0677">Repeat</keyword>
<feature type="region of interest" description="Disordered" evidence="3">
    <location>
        <begin position="648"/>
        <end position="708"/>
    </location>
</feature>
<feature type="compositionally biased region" description="Low complexity" evidence="3">
    <location>
        <begin position="678"/>
        <end position="687"/>
    </location>
</feature>
<feature type="region of interest" description="Disordered" evidence="3">
    <location>
        <begin position="605"/>
        <end position="635"/>
    </location>
</feature>
<name>A0A316Z5D1_9BASI</name>
<dbReference type="GO" id="GO:0035591">
    <property type="term" value="F:signaling adaptor activity"/>
    <property type="evidence" value="ECO:0007669"/>
    <property type="project" value="TreeGrafter"/>
</dbReference>
<feature type="region of interest" description="Disordered" evidence="3">
    <location>
        <begin position="550"/>
        <end position="571"/>
    </location>
</feature>
<dbReference type="GO" id="GO:0031028">
    <property type="term" value="P:septation initiation signaling"/>
    <property type="evidence" value="ECO:0007669"/>
    <property type="project" value="TreeGrafter"/>
</dbReference>
<evidence type="ECO:0000256" key="3">
    <source>
        <dbReference type="SAM" id="MobiDB-lite"/>
    </source>
</evidence>
<dbReference type="PANTHER" id="PTHR47566">
    <property type="match status" value="1"/>
</dbReference>
<dbReference type="InterPro" id="IPR003591">
    <property type="entry name" value="Leu-rich_rpt_typical-subtyp"/>
</dbReference>
<reference evidence="4 5" key="1">
    <citation type="journal article" date="2018" name="Mol. Biol. Evol.">
        <title>Broad Genomic Sampling Reveals a Smut Pathogenic Ancestry of the Fungal Clade Ustilaginomycotina.</title>
        <authorList>
            <person name="Kijpornyongpan T."/>
            <person name="Mondo S.J."/>
            <person name="Barry K."/>
            <person name="Sandor L."/>
            <person name="Lee J."/>
            <person name="Lipzen A."/>
            <person name="Pangilinan J."/>
            <person name="LaButti K."/>
            <person name="Hainaut M."/>
            <person name="Henrissat B."/>
            <person name="Grigoriev I.V."/>
            <person name="Spatafora J.W."/>
            <person name="Aime M.C."/>
        </authorList>
    </citation>
    <scope>NUCLEOTIDE SEQUENCE [LARGE SCALE GENOMIC DNA]</scope>
    <source>
        <strain evidence="4 5">MCA 4186</strain>
    </source>
</reference>
<dbReference type="STRING" id="58919.A0A316Z5D1"/>
<feature type="compositionally biased region" description="Polar residues" evidence="3">
    <location>
        <begin position="847"/>
        <end position="874"/>
    </location>
</feature>
<dbReference type="InterPro" id="IPR032675">
    <property type="entry name" value="LRR_dom_sf"/>
</dbReference>
<feature type="compositionally biased region" description="Low complexity" evidence="3">
    <location>
        <begin position="429"/>
        <end position="438"/>
    </location>
</feature>
<feature type="compositionally biased region" description="Basic and acidic residues" evidence="3">
    <location>
        <begin position="648"/>
        <end position="668"/>
    </location>
</feature>
<proteinExistence type="predicted"/>
<keyword evidence="1" id="KW-0433">Leucine-rich repeat</keyword>
<dbReference type="GO" id="GO:1902412">
    <property type="term" value="P:regulation of mitotic cytokinesis"/>
    <property type="evidence" value="ECO:0007669"/>
    <property type="project" value="TreeGrafter"/>
</dbReference>
<dbReference type="OrthoDB" id="7451790at2759"/>
<accession>A0A316Z5D1</accession>
<feature type="compositionally biased region" description="Low complexity" evidence="3">
    <location>
        <begin position="1"/>
        <end position="10"/>
    </location>
</feature>
<feature type="compositionally biased region" description="Low complexity" evidence="3">
    <location>
        <begin position="753"/>
        <end position="764"/>
    </location>
</feature>
<feature type="compositionally biased region" description="Basic and acidic residues" evidence="3">
    <location>
        <begin position="881"/>
        <end position="890"/>
    </location>
</feature>
<feature type="region of interest" description="Disordered" evidence="3">
    <location>
        <begin position="727"/>
        <end position="911"/>
    </location>
</feature>
<evidence type="ECO:0008006" key="6">
    <source>
        <dbReference type="Google" id="ProtNLM"/>
    </source>
</evidence>
<feature type="compositionally biased region" description="Low complexity" evidence="3">
    <location>
        <begin position="459"/>
        <end position="468"/>
    </location>
</feature>
<dbReference type="EMBL" id="KZ819305">
    <property type="protein sequence ID" value="PWN95363.1"/>
    <property type="molecule type" value="Genomic_DNA"/>
</dbReference>
<keyword evidence="5" id="KW-1185">Reference proteome</keyword>
<dbReference type="SUPFAM" id="SSF52058">
    <property type="entry name" value="L domain-like"/>
    <property type="match status" value="1"/>
</dbReference>
<gene>
    <name evidence="4" type="ORF">FA09DRAFT_332260</name>
</gene>
<dbReference type="GO" id="GO:0061499">
    <property type="term" value="C:outer plaque of mitotic spindle pole body"/>
    <property type="evidence" value="ECO:0007669"/>
    <property type="project" value="TreeGrafter"/>
</dbReference>
<feature type="region of interest" description="Disordered" evidence="3">
    <location>
        <begin position="1"/>
        <end position="406"/>
    </location>
</feature>
<dbReference type="Proteomes" id="UP000245946">
    <property type="component" value="Unassembled WGS sequence"/>
</dbReference>
<evidence type="ECO:0000256" key="2">
    <source>
        <dbReference type="ARBA" id="ARBA00022737"/>
    </source>
</evidence>
<dbReference type="GeneID" id="37270929"/>
<dbReference type="InterPro" id="IPR052574">
    <property type="entry name" value="CDIRP"/>
</dbReference>
<feature type="compositionally biased region" description="Basic and acidic residues" evidence="3">
    <location>
        <begin position="439"/>
        <end position="458"/>
    </location>
</feature>
<feature type="compositionally biased region" description="Low complexity" evidence="3">
    <location>
        <begin position="181"/>
        <end position="209"/>
    </location>
</feature>